<organism evidence="2 3">
    <name type="scientific">Rothia aeria</name>
    <dbReference type="NCBI Taxonomy" id="172042"/>
    <lineage>
        <taxon>Bacteria</taxon>
        <taxon>Bacillati</taxon>
        <taxon>Actinomycetota</taxon>
        <taxon>Actinomycetes</taxon>
        <taxon>Micrococcales</taxon>
        <taxon>Micrococcaceae</taxon>
        <taxon>Rothia</taxon>
    </lineage>
</organism>
<dbReference type="InterPro" id="IPR042287">
    <property type="entry name" value="FhaA_N_sf"/>
</dbReference>
<dbReference type="InterPro" id="IPR022128">
    <property type="entry name" value="FhaA_N"/>
</dbReference>
<dbReference type="Gene3D" id="2.60.200.20">
    <property type="match status" value="1"/>
</dbReference>
<keyword evidence="3" id="KW-1185">Reference proteome</keyword>
<evidence type="ECO:0000256" key="1">
    <source>
        <dbReference type="SAM" id="MobiDB-lite"/>
    </source>
</evidence>
<proteinExistence type="predicted"/>
<dbReference type="GeneID" id="93861892"/>
<gene>
    <name evidence="2" type="ORF">RA11412_0426</name>
</gene>
<dbReference type="RefSeq" id="WP_128087247.1">
    <property type="nucleotide sequence ID" value="NZ_CBDEQU010000058.1"/>
</dbReference>
<name>A0A2Z5QWD1_9MICC</name>
<dbReference type="PANTHER" id="PTHR23308">
    <property type="entry name" value="NUCLEAR INHIBITOR OF PROTEIN PHOSPHATASE-1"/>
    <property type="match status" value="1"/>
</dbReference>
<dbReference type="SUPFAM" id="SSF49879">
    <property type="entry name" value="SMAD/FHA domain"/>
    <property type="match status" value="1"/>
</dbReference>
<feature type="region of interest" description="Disordered" evidence="1">
    <location>
        <begin position="132"/>
        <end position="194"/>
    </location>
</feature>
<dbReference type="Pfam" id="PF00498">
    <property type="entry name" value="FHA"/>
    <property type="match status" value="1"/>
</dbReference>
<dbReference type="KEGG" id="raj:RA11412_0426"/>
<feature type="compositionally biased region" description="Pro residues" evidence="1">
    <location>
        <begin position="176"/>
        <end position="191"/>
    </location>
</feature>
<evidence type="ECO:0000313" key="3">
    <source>
        <dbReference type="Proteomes" id="UP000250241"/>
    </source>
</evidence>
<accession>A0A2Z5QWD1</accession>
<dbReference type="Pfam" id="PF12401">
    <property type="entry name" value="FhaA_N"/>
    <property type="match status" value="1"/>
</dbReference>
<dbReference type="InterPro" id="IPR000253">
    <property type="entry name" value="FHA_dom"/>
</dbReference>
<dbReference type="EMBL" id="AP017895">
    <property type="protein sequence ID" value="BAV86725.1"/>
    <property type="molecule type" value="Genomic_DNA"/>
</dbReference>
<dbReference type="Gene3D" id="3.30.2320.60">
    <property type="entry name" value="FhaA, phosphopeptide-binding domain (DUF3662)"/>
    <property type="match status" value="1"/>
</dbReference>
<reference evidence="2 3" key="1">
    <citation type="submission" date="2016-10" db="EMBL/GenBank/DDBJ databases">
        <title>Genome sequence of Rothia aeria strain JCM11412.</title>
        <authorList>
            <person name="Nambu T."/>
        </authorList>
    </citation>
    <scope>NUCLEOTIDE SEQUENCE [LARGE SCALE GENOMIC DNA]</scope>
    <source>
        <strain evidence="2 3">JCM 11412</strain>
    </source>
</reference>
<dbReference type="AlphaFoldDB" id="A0A2Z5QWD1"/>
<dbReference type="CDD" id="cd00060">
    <property type="entry name" value="FHA"/>
    <property type="match status" value="1"/>
</dbReference>
<dbReference type="InterPro" id="IPR050923">
    <property type="entry name" value="Cell_Proc_Reg/RNA_Proc"/>
</dbReference>
<dbReference type="PROSITE" id="PS50006">
    <property type="entry name" value="FHA_DOMAIN"/>
    <property type="match status" value="1"/>
</dbReference>
<evidence type="ECO:0000313" key="2">
    <source>
        <dbReference type="EMBL" id="BAV86725.1"/>
    </source>
</evidence>
<protein>
    <submittedName>
        <fullName evidence="2">Adenylate cyclase</fullName>
    </submittedName>
</protein>
<sequence length="288" mass="31120">MKFMDRLERLEQGIGQAVGFSKGFGTFEKADIANRIRTVMDDESYIDPNEMLMAPNIYAVNFSPADFDRIREWGNPFAIELCDLAISHARAQGYSLIGAVRITFHSLPEVHPGDFQVVPTFEYFSTPPAQGALPVQTPVNDAPPSPHGAPSYSPVRPPRARSLPTRITKPQAAPAQQPPQAAPPAPAPQPLVPHLEIDGQPIELTSFPVVIGRGSVADIRVDGKSISRRHLQISHQSGAYIVTDLGSTNGTMLNGTALRTPATLHDGSLLRLGDTSIFFRMMPAGGAL</sequence>
<dbReference type="Proteomes" id="UP000250241">
    <property type="component" value="Chromosome"/>
</dbReference>
<dbReference type="SMART" id="SM00240">
    <property type="entry name" value="FHA"/>
    <property type="match status" value="1"/>
</dbReference>
<dbReference type="InterPro" id="IPR008984">
    <property type="entry name" value="SMAD_FHA_dom_sf"/>
</dbReference>